<sequence length="262" mass="30747">MDHYLHYLLNGTQQQNQQLQTKQTTGKPIRKSRSLPYSMPENNIKRPSSPFIIWFQSERSKISNCSQEQNRNITSQLEARWKSMSKEEKAPFYYEAKKAKRRHKNKYPSNKFKPRQAMKTVHPKKAPSKILEKPKENKVERTASNNPKEDVMSRCMAELEKLMNSPSPTKQSPKEDVMRRCMAELEQLMNRPQNTKKEVCEKSKLRKEEVLRRVRDELIAKISTDQVSQHPSFMYPGYLPHTPYNSPCFPSPGYSYSSQLYG</sequence>
<feature type="domain" description="HMG box" evidence="14">
    <location>
        <begin position="44"/>
        <end position="111"/>
    </location>
</feature>
<evidence type="ECO:0000256" key="6">
    <source>
        <dbReference type="ARBA" id="ARBA00022928"/>
    </source>
</evidence>
<proteinExistence type="inferred from homology"/>
<protein>
    <recommendedName>
        <fullName evidence="3">Sex-determining region Y protein</fullName>
    </recommendedName>
    <alternativeName>
        <fullName evidence="10">Testis-determining factor</fullName>
    </alternativeName>
</protein>
<feature type="DNA-binding region" description="HMG box" evidence="12">
    <location>
        <begin position="44"/>
        <end position="111"/>
    </location>
</feature>
<feature type="compositionally biased region" description="Basic residues" evidence="13">
    <location>
        <begin position="99"/>
        <end position="127"/>
    </location>
</feature>
<evidence type="ECO:0000256" key="1">
    <source>
        <dbReference type="ARBA" id="ARBA00004324"/>
    </source>
</evidence>
<dbReference type="SMART" id="SM00398">
    <property type="entry name" value="HMG"/>
    <property type="match status" value="1"/>
</dbReference>
<dbReference type="InterPro" id="IPR036910">
    <property type="entry name" value="HMG_box_dom_sf"/>
</dbReference>
<evidence type="ECO:0000256" key="13">
    <source>
        <dbReference type="SAM" id="MobiDB-lite"/>
    </source>
</evidence>
<comment type="similarity">
    <text evidence="2">Belongs to the SRY family.</text>
</comment>
<comment type="subcellular location">
    <subcellularLocation>
        <location evidence="1">Nucleus speckle</location>
    </subcellularLocation>
</comment>
<dbReference type="GO" id="GO:0016607">
    <property type="term" value="C:nuclear speck"/>
    <property type="evidence" value="ECO:0007669"/>
    <property type="project" value="UniProtKB-SubCell"/>
</dbReference>
<evidence type="ECO:0000313" key="15">
    <source>
        <dbReference type="EMBL" id="EGT36695.1"/>
    </source>
</evidence>
<dbReference type="GO" id="GO:0007548">
    <property type="term" value="P:sex differentiation"/>
    <property type="evidence" value="ECO:0007669"/>
    <property type="project" value="UniProtKB-KW"/>
</dbReference>
<evidence type="ECO:0000256" key="11">
    <source>
        <dbReference type="ARBA" id="ARBA00045821"/>
    </source>
</evidence>
<dbReference type="STRING" id="135651.G0PM71"/>
<dbReference type="InParanoid" id="G0PM71"/>
<dbReference type="Proteomes" id="UP000008068">
    <property type="component" value="Unassembled WGS sequence"/>
</dbReference>
<accession>G0PM71</accession>
<evidence type="ECO:0000256" key="4">
    <source>
        <dbReference type="ARBA" id="ARBA00022782"/>
    </source>
</evidence>
<dbReference type="GO" id="GO:0005516">
    <property type="term" value="F:calmodulin binding"/>
    <property type="evidence" value="ECO:0007669"/>
    <property type="project" value="UniProtKB-KW"/>
</dbReference>
<dbReference type="GO" id="GO:0000978">
    <property type="term" value="F:RNA polymerase II cis-regulatory region sequence-specific DNA binding"/>
    <property type="evidence" value="ECO:0007669"/>
    <property type="project" value="TreeGrafter"/>
</dbReference>
<feature type="region of interest" description="Disordered" evidence="13">
    <location>
        <begin position="10"/>
        <end position="42"/>
    </location>
</feature>
<gene>
    <name evidence="15" type="ORF">CAEBREN_04942</name>
</gene>
<keyword evidence="9" id="KW-0804">Transcription</keyword>
<dbReference type="EMBL" id="GL381289">
    <property type="protein sequence ID" value="EGT36695.1"/>
    <property type="molecule type" value="Genomic_DNA"/>
</dbReference>
<dbReference type="AlphaFoldDB" id="G0PM71"/>
<dbReference type="eggNOG" id="KOG0528">
    <property type="taxonomic scope" value="Eukaryota"/>
</dbReference>
<evidence type="ECO:0000256" key="8">
    <source>
        <dbReference type="ARBA" id="ARBA00023159"/>
    </source>
</evidence>
<evidence type="ECO:0000256" key="5">
    <source>
        <dbReference type="ARBA" id="ARBA00022860"/>
    </source>
</evidence>
<dbReference type="PANTHER" id="PTHR10270">
    <property type="entry name" value="SOX TRANSCRIPTION FACTOR"/>
    <property type="match status" value="1"/>
</dbReference>
<reference evidence="16" key="1">
    <citation type="submission" date="2011-07" db="EMBL/GenBank/DDBJ databases">
        <authorList>
            <consortium name="Caenorhabditis brenneri Sequencing and Analysis Consortium"/>
            <person name="Wilson R.K."/>
        </authorList>
    </citation>
    <scope>NUCLEOTIDE SEQUENCE [LARGE SCALE GENOMIC DNA]</scope>
    <source>
        <strain evidence="16">PB2801</strain>
    </source>
</reference>
<dbReference type="Pfam" id="PF00505">
    <property type="entry name" value="HMG_box"/>
    <property type="match status" value="1"/>
</dbReference>
<dbReference type="PANTHER" id="PTHR10270:SF161">
    <property type="entry name" value="SEX-DETERMINING REGION Y PROTEIN"/>
    <property type="match status" value="1"/>
</dbReference>
<dbReference type="PROSITE" id="PS50118">
    <property type="entry name" value="HMG_BOX_2"/>
    <property type="match status" value="1"/>
</dbReference>
<dbReference type="InterPro" id="IPR050140">
    <property type="entry name" value="SRY-related_HMG-box_TF-like"/>
</dbReference>
<evidence type="ECO:0000256" key="9">
    <source>
        <dbReference type="ARBA" id="ARBA00023163"/>
    </source>
</evidence>
<organism evidence="16">
    <name type="scientific">Caenorhabditis brenneri</name>
    <name type="common">Nematode worm</name>
    <dbReference type="NCBI Taxonomy" id="135651"/>
    <lineage>
        <taxon>Eukaryota</taxon>
        <taxon>Metazoa</taxon>
        <taxon>Ecdysozoa</taxon>
        <taxon>Nematoda</taxon>
        <taxon>Chromadorea</taxon>
        <taxon>Rhabditida</taxon>
        <taxon>Rhabditina</taxon>
        <taxon>Rhabditomorpha</taxon>
        <taxon>Rhabditoidea</taxon>
        <taxon>Rhabditidae</taxon>
        <taxon>Peloderinae</taxon>
        <taxon>Caenorhabditis</taxon>
    </lineage>
</organism>
<evidence type="ECO:0000256" key="7">
    <source>
        <dbReference type="ARBA" id="ARBA00023125"/>
    </source>
</evidence>
<keyword evidence="4" id="KW-0221">Differentiation</keyword>
<keyword evidence="7 12" id="KW-0238">DNA-binding</keyword>
<evidence type="ECO:0000256" key="3">
    <source>
        <dbReference type="ARBA" id="ARBA00019052"/>
    </source>
</evidence>
<dbReference type="SUPFAM" id="SSF47095">
    <property type="entry name" value="HMG-box"/>
    <property type="match status" value="1"/>
</dbReference>
<feature type="compositionally biased region" description="Low complexity" evidence="13">
    <location>
        <begin position="10"/>
        <end position="27"/>
    </location>
</feature>
<keyword evidence="16" id="KW-1185">Reference proteome</keyword>
<dbReference type="GO" id="GO:0001228">
    <property type="term" value="F:DNA-binding transcription activator activity, RNA polymerase II-specific"/>
    <property type="evidence" value="ECO:0007669"/>
    <property type="project" value="TreeGrafter"/>
</dbReference>
<evidence type="ECO:0000256" key="10">
    <source>
        <dbReference type="ARBA" id="ARBA00032498"/>
    </source>
</evidence>
<evidence type="ECO:0000256" key="2">
    <source>
        <dbReference type="ARBA" id="ARBA00005998"/>
    </source>
</evidence>
<keyword evidence="5" id="KW-0112">Calmodulin-binding</keyword>
<keyword evidence="12" id="KW-0539">Nucleus</keyword>
<name>G0PM71_CAEBE</name>
<evidence type="ECO:0000256" key="12">
    <source>
        <dbReference type="PROSITE-ProRule" id="PRU00267"/>
    </source>
</evidence>
<keyword evidence="8" id="KW-0010">Activator</keyword>
<keyword evidence="6" id="KW-0726">Sexual differentiation</keyword>
<evidence type="ECO:0000259" key="14">
    <source>
        <dbReference type="PROSITE" id="PS50118"/>
    </source>
</evidence>
<dbReference type="Gene3D" id="1.10.30.10">
    <property type="entry name" value="High mobility group box domain"/>
    <property type="match status" value="1"/>
</dbReference>
<comment type="function">
    <text evidence="11">Transcriptional regulator that controls a genetic switch in male development. It is necessary and sufficient for initiating male sex determination by directing the development of supporting cell precursors (pre-Sertoli cells) as Sertoli rather than granulosa cells. Involved in different aspects of gene regulation including promoter activation or repression. Binds to the DNA consensus sequence 5'-[AT]AACAA[AT]-3'. SRY HMG box recognizes DNA by partial intercalation in the minor groove and promotes DNA bending. Also involved in pre-mRNA splicing. In male adult brain involved in the maintenance of motor functions of dopaminergic neurons.</text>
</comment>
<dbReference type="GO" id="GO:0030154">
    <property type="term" value="P:cell differentiation"/>
    <property type="evidence" value="ECO:0007669"/>
    <property type="project" value="UniProtKB-KW"/>
</dbReference>
<dbReference type="HOGENOM" id="CLU_1062564_0_0_1"/>
<dbReference type="InterPro" id="IPR009071">
    <property type="entry name" value="HMG_box_dom"/>
</dbReference>
<evidence type="ECO:0000313" key="16">
    <source>
        <dbReference type="Proteomes" id="UP000008068"/>
    </source>
</evidence>
<feature type="compositionally biased region" description="Basic and acidic residues" evidence="13">
    <location>
        <begin position="130"/>
        <end position="150"/>
    </location>
</feature>
<feature type="region of interest" description="Disordered" evidence="13">
    <location>
        <begin position="99"/>
        <end position="150"/>
    </location>
</feature>